<dbReference type="Proteomes" id="UP001367508">
    <property type="component" value="Unassembled WGS sequence"/>
</dbReference>
<dbReference type="EMBL" id="JAYMYQ010000001">
    <property type="protein sequence ID" value="KAK7362901.1"/>
    <property type="molecule type" value="Genomic_DNA"/>
</dbReference>
<gene>
    <name evidence="1" type="ORF">VNO77_05026</name>
</gene>
<dbReference type="AlphaFoldDB" id="A0AAN9R898"/>
<name>A0AAN9R898_CANGL</name>
<reference evidence="1 2" key="1">
    <citation type="submission" date="2024-01" db="EMBL/GenBank/DDBJ databases">
        <title>The genomes of 5 underutilized Papilionoideae crops provide insights into root nodulation and disease resistanc.</title>
        <authorList>
            <person name="Jiang F."/>
        </authorList>
    </citation>
    <scope>NUCLEOTIDE SEQUENCE [LARGE SCALE GENOMIC DNA]</scope>
    <source>
        <strain evidence="1">LVBAO_FW01</strain>
        <tissue evidence="1">Leaves</tissue>
    </source>
</reference>
<comment type="caution">
    <text evidence="1">The sequence shown here is derived from an EMBL/GenBank/DDBJ whole genome shotgun (WGS) entry which is preliminary data.</text>
</comment>
<protein>
    <submittedName>
        <fullName evidence="1">Uncharacterized protein</fullName>
    </submittedName>
</protein>
<evidence type="ECO:0000313" key="1">
    <source>
        <dbReference type="EMBL" id="KAK7362901.1"/>
    </source>
</evidence>
<evidence type="ECO:0000313" key="2">
    <source>
        <dbReference type="Proteomes" id="UP001367508"/>
    </source>
</evidence>
<proteinExistence type="predicted"/>
<accession>A0AAN9R898</accession>
<keyword evidence="2" id="KW-1185">Reference proteome</keyword>
<sequence>MKNENKRKGGPLEGSLFFWKNFGESSLKILWKNHKNSCESSTSLWRNERGEGRGDLQNHITWWPSPPRAPGAIGYLGAATGWARSPCGLRNMCVGEGSFGLRWNQREDQTRHRIKCQPRQILDVRIIEFSLKLGSEIRSLHIPLLESRPWPLKQIRGIEPLKPWSRGYNTRMNAAGYSQEIHMLNAPETEDERVETEHTNRGRS</sequence>
<organism evidence="1 2">
    <name type="scientific">Canavalia gladiata</name>
    <name type="common">Sword bean</name>
    <name type="synonym">Dolichos gladiatus</name>
    <dbReference type="NCBI Taxonomy" id="3824"/>
    <lineage>
        <taxon>Eukaryota</taxon>
        <taxon>Viridiplantae</taxon>
        <taxon>Streptophyta</taxon>
        <taxon>Embryophyta</taxon>
        <taxon>Tracheophyta</taxon>
        <taxon>Spermatophyta</taxon>
        <taxon>Magnoliopsida</taxon>
        <taxon>eudicotyledons</taxon>
        <taxon>Gunneridae</taxon>
        <taxon>Pentapetalae</taxon>
        <taxon>rosids</taxon>
        <taxon>fabids</taxon>
        <taxon>Fabales</taxon>
        <taxon>Fabaceae</taxon>
        <taxon>Papilionoideae</taxon>
        <taxon>50 kb inversion clade</taxon>
        <taxon>NPAAA clade</taxon>
        <taxon>indigoferoid/millettioid clade</taxon>
        <taxon>Phaseoleae</taxon>
        <taxon>Canavalia</taxon>
    </lineage>
</organism>